<organism evidence="2 3">
    <name type="scientific">Streptomyces xanthochromogenes</name>
    <dbReference type="NCBI Taxonomy" id="67384"/>
    <lineage>
        <taxon>Bacteria</taxon>
        <taxon>Bacillati</taxon>
        <taxon>Actinomycetota</taxon>
        <taxon>Actinomycetes</taxon>
        <taxon>Kitasatosporales</taxon>
        <taxon>Streptomycetaceae</taxon>
        <taxon>Streptomyces</taxon>
    </lineage>
</organism>
<keyword evidence="3" id="KW-1185">Reference proteome</keyword>
<dbReference type="Proteomes" id="UP000600946">
    <property type="component" value="Unassembled WGS sequence"/>
</dbReference>
<feature type="compositionally biased region" description="Low complexity" evidence="1">
    <location>
        <begin position="49"/>
        <end position="58"/>
    </location>
</feature>
<comment type="caution">
    <text evidence="2">The sequence shown here is derived from an EMBL/GenBank/DDBJ whole genome shotgun (WGS) entry which is preliminary data.</text>
</comment>
<protein>
    <submittedName>
        <fullName evidence="2">Uncharacterized protein</fullName>
    </submittedName>
</protein>
<gene>
    <name evidence="2" type="ORF">GCM10010326_07220</name>
</gene>
<name>A0ABQ2ZIH3_9ACTN</name>
<sequence length="72" mass="7658">MQKRAAFELFTPGGERNLRCPRFGHLSTAAPGPERRGARPVEKAGRALGAACGAARPGTPFTARAPGREDRQ</sequence>
<evidence type="ECO:0000313" key="2">
    <source>
        <dbReference type="EMBL" id="GGY17423.1"/>
    </source>
</evidence>
<dbReference type="EMBL" id="BMUU01000001">
    <property type="protein sequence ID" value="GGY17423.1"/>
    <property type="molecule type" value="Genomic_DNA"/>
</dbReference>
<feature type="region of interest" description="Disordered" evidence="1">
    <location>
        <begin position="49"/>
        <end position="72"/>
    </location>
</feature>
<evidence type="ECO:0000256" key="1">
    <source>
        <dbReference type="SAM" id="MobiDB-lite"/>
    </source>
</evidence>
<reference evidence="3" key="1">
    <citation type="journal article" date="2019" name="Int. J. Syst. Evol. Microbiol.">
        <title>The Global Catalogue of Microorganisms (GCM) 10K type strain sequencing project: providing services to taxonomists for standard genome sequencing and annotation.</title>
        <authorList>
            <consortium name="The Broad Institute Genomics Platform"/>
            <consortium name="The Broad Institute Genome Sequencing Center for Infectious Disease"/>
            <person name="Wu L."/>
            <person name="Ma J."/>
        </authorList>
    </citation>
    <scope>NUCLEOTIDE SEQUENCE [LARGE SCALE GENOMIC DNA]</scope>
    <source>
        <strain evidence="3">JCM 4594</strain>
    </source>
</reference>
<accession>A0ABQ2ZIH3</accession>
<evidence type="ECO:0000313" key="3">
    <source>
        <dbReference type="Proteomes" id="UP000600946"/>
    </source>
</evidence>
<proteinExistence type="predicted"/>